<evidence type="ECO:0000313" key="3">
    <source>
        <dbReference type="Proteomes" id="UP000035350"/>
    </source>
</evidence>
<dbReference type="PATRIC" id="fig|1396.433.peg.2120"/>
<reference evidence="3" key="2">
    <citation type="submission" date="2015-04" db="EMBL/GenBank/DDBJ databases">
        <title>Draft Genome Sequences of Eight Spore-Forming Food Isolates of Bacillus cereus Genome sequencing.</title>
        <authorList>
            <person name="Krawcyk A.O."/>
            <person name="de Jong A."/>
            <person name="Eijlander R.T."/>
            <person name="Berendsen E.M."/>
            <person name="Holsappel S."/>
            <person name="Wells-Bennik M."/>
            <person name="Kuipers O.P."/>
        </authorList>
    </citation>
    <scope>NUCLEOTIDE SEQUENCE [LARGE SCALE GENOMIC DNA]</scope>
    <source>
        <strain evidence="3">B4147</strain>
    </source>
</reference>
<feature type="region of interest" description="Disordered" evidence="1">
    <location>
        <begin position="1"/>
        <end position="47"/>
    </location>
</feature>
<sequence length="47" mass="5212">MGEIFQGESPSRNKGKLQVTEPPKGRPIPELPEMPNEHSPGLKDMNL</sequence>
<accession>A0A0G8C6I5</accession>
<organism evidence="2 3">
    <name type="scientific">Bacillus wiedmannii</name>
    <dbReference type="NCBI Taxonomy" id="1890302"/>
    <lineage>
        <taxon>Bacteria</taxon>
        <taxon>Bacillati</taxon>
        <taxon>Bacillota</taxon>
        <taxon>Bacilli</taxon>
        <taxon>Bacillales</taxon>
        <taxon>Bacillaceae</taxon>
        <taxon>Bacillus</taxon>
        <taxon>Bacillus cereus group</taxon>
    </lineage>
</organism>
<dbReference type="Proteomes" id="UP000035350">
    <property type="component" value="Unassembled WGS sequence"/>
</dbReference>
<name>A0A0G8C6I5_9BACI</name>
<protein>
    <submittedName>
        <fullName evidence="2">Uncharacterized protein</fullName>
    </submittedName>
</protein>
<reference evidence="2 3" key="1">
    <citation type="journal article" date="2015" name="Genome Announc.">
        <title>Next-Generation Whole-Genome Sequencing of Eight Strains of Bacillus cereus, Isolated from Food.</title>
        <authorList>
            <person name="Krawczyk A.O."/>
            <person name="de Jong A."/>
            <person name="Eijlander R.T."/>
            <person name="Berendsen E.M."/>
            <person name="Holsappel S."/>
            <person name="Wells-Bennik M.H."/>
            <person name="Kuipers O.P."/>
        </authorList>
    </citation>
    <scope>NUCLEOTIDE SEQUENCE [LARGE SCALE GENOMIC DNA]</scope>
    <source>
        <strain evidence="2 3">B4147</strain>
    </source>
</reference>
<dbReference type="EMBL" id="LCYN01000019">
    <property type="protein sequence ID" value="KKZ95377.1"/>
    <property type="molecule type" value="Genomic_DNA"/>
</dbReference>
<evidence type="ECO:0000256" key="1">
    <source>
        <dbReference type="SAM" id="MobiDB-lite"/>
    </source>
</evidence>
<evidence type="ECO:0000313" key="2">
    <source>
        <dbReference type="EMBL" id="KKZ95377.1"/>
    </source>
</evidence>
<comment type="caution">
    <text evidence="2">The sequence shown here is derived from an EMBL/GenBank/DDBJ whole genome shotgun (WGS) entry which is preliminary data.</text>
</comment>
<gene>
    <name evidence="2" type="ORF">B4147_3249</name>
</gene>
<proteinExistence type="predicted"/>
<dbReference type="AlphaFoldDB" id="A0A0G8C6I5"/>